<proteinExistence type="inferred from homology"/>
<dbReference type="GO" id="GO:0009254">
    <property type="term" value="P:peptidoglycan turnover"/>
    <property type="evidence" value="ECO:0007669"/>
    <property type="project" value="TreeGrafter"/>
</dbReference>
<evidence type="ECO:0000313" key="5">
    <source>
        <dbReference type="EMBL" id="SCW77412.1"/>
    </source>
</evidence>
<dbReference type="PANTHER" id="PTHR30480">
    <property type="entry name" value="BETA-HEXOSAMINIDASE-RELATED"/>
    <property type="match status" value="1"/>
</dbReference>
<dbReference type="Pfam" id="PF00933">
    <property type="entry name" value="Glyco_hydro_3"/>
    <property type="match status" value="1"/>
</dbReference>
<dbReference type="SUPFAM" id="SSF51445">
    <property type="entry name" value="(Trans)glycosidases"/>
    <property type="match status" value="1"/>
</dbReference>
<dbReference type="AlphaFoldDB" id="A0A1G4T7I1"/>
<feature type="domain" description="Glycoside hydrolase family 3 N-terminal" evidence="4">
    <location>
        <begin position="8"/>
        <end position="331"/>
    </location>
</feature>
<dbReference type="PANTHER" id="PTHR30480:SF16">
    <property type="entry name" value="GLYCOSIDE HYDROLASE FAMILY 3 DOMAIN PROTEIN"/>
    <property type="match status" value="1"/>
</dbReference>
<dbReference type="InterPro" id="IPR017853">
    <property type="entry name" value="GH"/>
</dbReference>
<dbReference type="EMBL" id="FMTT01000044">
    <property type="protein sequence ID" value="SCW77412.1"/>
    <property type="molecule type" value="Genomic_DNA"/>
</dbReference>
<comment type="similarity">
    <text evidence="1">Belongs to the glycosyl hydrolase 3 family.</text>
</comment>
<dbReference type="Gene3D" id="3.40.50.1700">
    <property type="entry name" value="Glycoside hydrolase family 3 C-terminal domain"/>
    <property type="match status" value="1"/>
</dbReference>
<keyword evidence="2" id="KW-0378">Hydrolase</keyword>
<dbReference type="Gene3D" id="3.20.20.300">
    <property type="entry name" value="Glycoside hydrolase, family 3, N-terminal domain"/>
    <property type="match status" value="1"/>
</dbReference>
<evidence type="ECO:0000256" key="3">
    <source>
        <dbReference type="ARBA" id="ARBA00023295"/>
    </source>
</evidence>
<evidence type="ECO:0000259" key="4">
    <source>
        <dbReference type="Pfam" id="PF00933"/>
    </source>
</evidence>
<dbReference type="GO" id="GO:0005975">
    <property type="term" value="P:carbohydrate metabolic process"/>
    <property type="evidence" value="ECO:0007669"/>
    <property type="project" value="InterPro"/>
</dbReference>
<evidence type="ECO:0000313" key="6">
    <source>
        <dbReference type="Proteomes" id="UP000198601"/>
    </source>
</evidence>
<dbReference type="InterPro" id="IPR036881">
    <property type="entry name" value="Glyco_hydro_3_C_sf"/>
</dbReference>
<dbReference type="OrthoDB" id="9805821at2"/>
<keyword evidence="6" id="KW-1185">Reference proteome</keyword>
<dbReference type="Proteomes" id="UP000198601">
    <property type="component" value="Unassembled WGS sequence"/>
</dbReference>
<accession>A0A1G4T7I1</accession>
<dbReference type="GO" id="GO:0004553">
    <property type="term" value="F:hydrolase activity, hydrolyzing O-glycosyl compounds"/>
    <property type="evidence" value="ECO:0007669"/>
    <property type="project" value="InterPro"/>
</dbReference>
<gene>
    <name evidence="5" type="ORF">SAMN04487970_104441</name>
</gene>
<reference evidence="6" key="1">
    <citation type="submission" date="2016-10" db="EMBL/GenBank/DDBJ databases">
        <authorList>
            <person name="Varghese N."/>
            <person name="Submissions S."/>
        </authorList>
    </citation>
    <scope>NUCLEOTIDE SEQUENCE [LARGE SCALE GENOMIC DNA]</scope>
    <source>
        <strain evidence="6">CGMCC 1.8946</strain>
    </source>
</reference>
<dbReference type="InterPro" id="IPR001764">
    <property type="entry name" value="Glyco_hydro_3_N"/>
</dbReference>
<evidence type="ECO:0000256" key="1">
    <source>
        <dbReference type="ARBA" id="ARBA00005336"/>
    </source>
</evidence>
<sequence>MMELAGMTLEEKVGQLIQAGFHSLEPDEHILELIERRRIGGVILFTRNVQDPAQVAALTGKLQEAAQRAGTAPLWISIDQEGGMVARITEGVALMPGAMAIAAGGSVEAAYEAALVAGRELRALGINMNFAPDLDINNNPANPVIGVRSFGEAPEAVAEYGSASIRGFQDAGVSATAKHFPGHGDTNTDSHLDLPTIPHSRGRIEAVELVPFRRAVAEGVDAVMSSHIVFPAFEPERLPATLSRRVLTGLLREELGFDGVIVTDCMEMQAIADHYGTVQAAVLAVEAGADIVLISHSRELQEGALDALLEAVRSGRISEERIDASVRRLLALKRKRLAAGTGGAPEPHEAALRLVGCEAHRQTARRISEASVTLVKDEEGLLPLRHIPTLVIHTSAVATSIADEAVDIPHTFGKALAAQGLDVVERIIPVSPDGEALQALLTQAEPFGQVVVSTYNASFYPGQVRLIEALQSLGKRPVVVALRNPYDLREFPGVSTYAAVYESRPLALESAAKGLTGAIPMRGKLPVTVSEAYPVGWGADGPC</sequence>
<protein>
    <submittedName>
        <fullName evidence="5">Beta-N-acetylhexosaminidase</fullName>
    </submittedName>
</protein>
<dbReference type="STRING" id="624147.SAMN04487970_104441"/>
<organism evidence="5 6">
    <name type="scientific">Paenibacillus tianmuensis</name>
    <dbReference type="NCBI Taxonomy" id="624147"/>
    <lineage>
        <taxon>Bacteria</taxon>
        <taxon>Bacillati</taxon>
        <taxon>Bacillota</taxon>
        <taxon>Bacilli</taxon>
        <taxon>Bacillales</taxon>
        <taxon>Paenibacillaceae</taxon>
        <taxon>Paenibacillus</taxon>
    </lineage>
</organism>
<dbReference type="InterPro" id="IPR036962">
    <property type="entry name" value="Glyco_hydro_3_N_sf"/>
</dbReference>
<keyword evidence="3" id="KW-0326">Glycosidase</keyword>
<evidence type="ECO:0000256" key="2">
    <source>
        <dbReference type="ARBA" id="ARBA00022801"/>
    </source>
</evidence>
<dbReference type="InterPro" id="IPR050226">
    <property type="entry name" value="NagZ_Beta-hexosaminidase"/>
</dbReference>
<name>A0A1G4T7I1_9BACL</name>
<dbReference type="NCBIfam" id="NF003740">
    <property type="entry name" value="PRK05337.1"/>
    <property type="match status" value="1"/>
</dbReference>